<evidence type="ECO:0000313" key="2">
    <source>
        <dbReference type="EMBL" id="KWV87404.1"/>
    </source>
</evidence>
<reference evidence="2 3" key="1">
    <citation type="submission" date="2015-05" db="EMBL/GenBank/DDBJ databases">
        <title>A genomic and transcriptomic approach to investigate the blue pigment phenotype in Pseudomonas fluorescens.</title>
        <authorList>
            <person name="Andreani N.A."/>
            <person name="Cardazzo B."/>
        </authorList>
    </citation>
    <scope>NUCLEOTIDE SEQUENCE [LARGE SCALE GENOMIC DNA]</scope>
    <source>
        <strain evidence="2 3">Ps_22</strain>
    </source>
</reference>
<organism evidence="2 3">
    <name type="scientific">Pseudomonas fluorescens</name>
    <dbReference type="NCBI Taxonomy" id="294"/>
    <lineage>
        <taxon>Bacteria</taxon>
        <taxon>Pseudomonadati</taxon>
        <taxon>Pseudomonadota</taxon>
        <taxon>Gammaproteobacteria</taxon>
        <taxon>Pseudomonadales</taxon>
        <taxon>Pseudomonadaceae</taxon>
        <taxon>Pseudomonas</taxon>
    </lineage>
</organism>
<dbReference type="EMBL" id="LCYA01000078">
    <property type="protein sequence ID" value="KWV87404.1"/>
    <property type="molecule type" value="Genomic_DNA"/>
</dbReference>
<gene>
    <name evidence="2" type="ORF">PFLmoz3_03253</name>
</gene>
<feature type="region of interest" description="Disordered" evidence="1">
    <location>
        <begin position="41"/>
        <end position="67"/>
    </location>
</feature>
<name>A0A125QIE7_PSEFL</name>
<accession>A0A125QIE7</accession>
<evidence type="ECO:0000256" key="1">
    <source>
        <dbReference type="SAM" id="MobiDB-lite"/>
    </source>
</evidence>
<comment type="caution">
    <text evidence="2">The sequence shown here is derived from an EMBL/GenBank/DDBJ whole genome shotgun (WGS) entry which is preliminary data.</text>
</comment>
<evidence type="ECO:0000313" key="3">
    <source>
        <dbReference type="Proteomes" id="UP000061348"/>
    </source>
</evidence>
<protein>
    <submittedName>
        <fullName evidence="2">Uncharacterized protein</fullName>
    </submittedName>
</protein>
<proteinExistence type="predicted"/>
<dbReference type="AlphaFoldDB" id="A0A125QIE7"/>
<dbReference type="Proteomes" id="UP000061348">
    <property type="component" value="Unassembled WGS sequence"/>
</dbReference>
<sequence>MRVNGLEVMIRNSRKPMLIMPITASTLASITCGNWRENTETAKVQPPRIKAHNSNEPSWAPHTALNL</sequence>